<reference evidence="3" key="1">
    <citation type="journal article" date="2015" name="Nature">
        <title>Complex archaea that bridge the gap between prokaryotes and eukaryotes.</title>
        <authorList>
            <person name="Spang A."/>
            <person name="Saw J.H."/>
            <person name="Jorgensen S.L."/>
            <person name="Zaremba-Niedzwiedzka K."/>
            <person name="Martijn J."/>
            <person name="Lind A.E."/>
            <person name="van Eijk R."/>
            <person name="Schleper C."/>
            <person name="Guy L."/>
            <person name="Ettema T.J."/>
        </authorList>
    </citation>
    <scope>NUCLEOTIDE SEQUENCE</scope>
</reference>
<organism evidence="3">
    <name type="scientific">marine sediment metagenome</name>
    <dbReference type="NCBI Taxonomy" id="412755"/>
    <lineage>
        <taxon>unclassified sequences</taxon>
        <taxon>metagenomes</taxon>
        <taxon>ecological metagenomes</taxon>
    </lineage>
</organism>
<gene>
    <name evidence="3" type="ORF">LCGC14_2666460</name>
</gene>
<dbReference type="Gene3D" id="3.20.20.140">
    <property type="entry name" value="Metal-dependent hydrolases"/>
    <property type="match status" value="1"/>
</dbReference>
<evidence type="ECO:0000259" key="2">
    <source>
        <dbReference type="Pfam" id="PF00590"/>
    </source>
</evidence>
<dbReference type="InterPro" id="IPR032466">
    <property type="entry name" value="Metal_Hydrolase"/>
</dbReference>
<name>A0A0F9CHA3_9ZZZZ</name>
<dbReference type="InterPro" id="IPR035996">
    <property type="entry name" value="4pyrrol_Methylase_sf"/>
</dbReference>
<comment type="caution">
    <text evidence="3">The sequence shown here is derived from an EMBL/GenBank/DDBJ whole genome shotgun (WGS) entry which is preliminary data.</text>
</comment>
<evidence type="ECO:0000256" key="1">
    <source>
        <dbReference type="ARBA" id="ARBA00023244"/>
    </source>
</evidence>
<feature type="domain" description="Tetrapyrrole methylase" evidence="2">
    <location>
        <begin position="12"/>
        <end position="94"/>
    </location>
</feature>
<proteinExistence type="predicted"/>
<accession>A0A0F9CHA3</accession>
<dbReference type="InterPro" id="IPR050161">
    <property type="entry name" value="Siro_Cobalamin_biosynth"/>
</dbReference>
<dbReference type="InterPro" id="IPR014777">
    <property type="entry name" value="4pyrrole_Mease_sub1"/>
</dbReference>
<dbReference type="GO" id="GO:0019354">
    <property type="term" value="P:siroheme biosynthetic process"/>
    <property type="evidence" value="ECO:0007669"/>
    <property type="project" value="TreeGrafter"/>
</dbReference>
<dbReference type="Pfam" id="PF00590">
    <property type="entry name" value="TP_methylase"/>
    <property type="match status" value="1"/>
</dbReference>
<dbReference type="AlphaFoldDB" id="A0A0F9CHA3"/>
<dbReference type="SUPFAM" id="SSF51556">
    <property type="entry name" value="Metallo-dependent hydrolases"/>
    <property type="match status" value="1"/>
</dbReference>
<dbReference type="Gene3D" id="3.40.1010.10">
    <property type="entry name" value="Cobalt-precorrin-4 Transmethylase, Domain 1"/>
    <property type="match status" value="1"/>
</dbReference>
<dbReference type="EMBL" id="LAZR01046639">
    <property type="protein sequence ID" value="KKK96071.1"/>
    <property type="molecule type" value="Genomic_DNA"/>
</dbReference>
<dbReference type="PANTHER" id="PTHR45790:SF3">
    <property type="entry name" value="S-ADENOSYL-L-METHIONINE-DEPENDENT UROPORPHYRINOGEN III METHYLTRANSFERASE, CHLOROPLASTIC"/>
    <property type="match status" value="1"/>
</dbReference>
<keyword evidence="1" id="KW-0627">Porphyrin biosynthesis</keyword>
<dbReference type="InterPro" id="IPR000878">
    <property type="entry name" value="4pyrrol_Mease"/>
</dbReference>
<dbReference type="PANTHER" id="PTHR45790">
    <property type="entry name" value="SIROHEME SYNTHASE-RELATED"/>
    <property type="match status" value="1"/>
</dbReference>
<sequence>MTADKPRLPVGMVWLVGAGPGDPGLITVAGLEAVRQADVIVYDRLVSPRLLEHPDLVGAELIYMGKVAGEGHHDQSKINDLLIEKARQGKRVVRPGEERTRSAVETRYRDIYYGLSLVAEPAYIDRIAGEVGADRLIFGSNAAGGGPRIGLMVFEYTRLTEEEKKLATGKNLARLLGL</sequence>
<protein>
    <recommendedName>
        <fullName evidence="2">Tetrapyrrole methylase domain-containing protein</fullName>
    </recommendedName>
</protein>
<dbReference type="GO" id="GO:0004851">
    <property type="term" value="F:uroporphyrin-III C-methyltransferase activity"/>
    <property type="evidence" value="ECO:0007669"/>
    <property type="project" value="TreeGrafter"/>
</dbReference>
<evidence type="ECO:0000313" key="3">
    <source>
        <dbReference type="EMBL" id="KKK96071.1"/>
    </source>
</evidence>
<dbReference type="SUPFAM" id="SSF53790">
    <property type="entry name" value="Tetrapyrrole methylase"/>
    <property type="match status" value="1"/>
</dbReference>